<dbReference type="EMBL" id="MF101447">
    <property type="protein sequence ID" value="ARW67401.1"/>
    <property type="molecule type" value="Genomic_DNA"/>
</dbReference>
<geneLocation type="chloroplast" evidence="3"/>
<reference evidence="3" key="1">
    <citation type="journal article" date="2017" name="J. Phycol.">
        <title>Analysis of chloroplast genomes and a supermatrix inform reclassification of the Rhodomelaceae (Rhodophyta).</title>
        <authorList>
            <person name="Diaz-Tapia P."/>
            <person name="Maggs C.A."/>
            <person name="West J.A."/>
            <person name="Verbruggen H."/>
        </authorList>
    </citation>
    <scope>NUCLEOTIDE SEQUENCE</scope>
    <source>
        <strain evidence="3">PD1388</strain>
    </source>
</reference>
<dbReference type="AlphaFoldDB" id="A0A1Z1MNS8"/>
<protein>
    <recommendedName>
        <fullName evidence="2">Uncharacterized protein ycf18</fullName>
    </recommendedName>
</protein>
<dbReference type="GeneID" id="33360709"/>
<dbReference type="InterPro" id="IPR007574">
    <property type="entry name" value="NblA"/>
</dbReference>
<comment type="similarity">
    <text evidence="1">Belongs to the ycf18/nblA family.</text>
</comment>
<gene>
    <name evidence="3" type="primary">nblA</name>
</gene>
<evidence type="ECO:0000313" key="3">
    <source>
        <dbReference type="EMBL" id="ARW67401.1"/>
    </source>
</evidence>
<proteinExistence type="inferred from homology"/>
<dbReference type="Gene3D" id="1.10.287.670">
    <property type="entry name" value="Phycobilisome degradation protein NblA"/>
    <property type="match status" value="1"/>
</dbReference>
<keyword evidence="3" id="KW-0934">Plastid</keyword>
<evidence type="ECO:0000256" key="2">
    <source>
        <dbReference type="ARBA" id="ARBA00021553"/>
    </source>
</evidence>
<keyword evidence="3" id="KW-0150">Chloroplast</keyword>
<accession>A0A1Z1MNS8</accession>
<dbReference type="SUPFAM" id="SSF109859">
    <property type="entry name" value="NblA-like"/>
    <property type="match status" value="1"/>
</dbReference>
<dbReference type="RefSeq" id="YP_009398215.1">
    <property type="nucleotide sequence ID" value="NC_035291.1"/>
</dbReference>
<name>A0A1Z1MNS8_9FLOR</name>
<sequence>MTNVNKLNLEQEFKIALYEGKINQLNNNNSKIYLKNILKKMMIKDNVIKYCIKNVIR</sequence>
<dbReference type="Pfam" id="PF04485">
    <property type="entry name" value="NblA"/>
    <property type="match status" value="1"/>
</dbReference>
<dbReference type="InterPro" id="IPR036904">
    <property type="entry name" value="NblA_sf"/>
</dbReference>
<organism evidence="3">
    <name type="scientific">Thaumatella adunca</name>
    <dbReference type="NCBI Taxonomy" id="2006976"/>
    <lineage>
        <taxon>Eukaryota</taxon>
        <taxon>Rhodophyta</taxon>
        <taxon>Florideophyceae</taxon>
        <taxon>Rhodymeniophycidae</taxon>
        <taxon>Ceramiales</taxon>
        <taxon>Rhodomelaceae</taxon>
        <taxon>Thaumatella</taxon>
    </lineage>
</organism>
<evidence type="ECO:0000256" key="1">
    <source>
        <dbReference type="ARBA" id="ARBA00008091"/>
    </source>
</evidence>